<evidence type="ECO:0000256" key="1">
    <source>
        <dbReference type="ARBA" id="ARBA00004141"/>
    </source>
</evidence>
<evidence type="ECO:0000256" key="3">
    <source>
        <dbReference type="ARBA" id="ARBA00022989"/>
    </source>
</evidence>
<evidence type="ECO:0000256" key="2">
    <source>
        <dbReference type="ARBA" id="ARBA00022692"/>
    </source>
</evidence>
<dbReference type="KEGG" id="asla:NCTC11923_00299"/>
<dbReference type="STRING" id="1278298.GCA_000428685_01514"/>
<name>A0A448K9V5_9ACTO</name>
<gene>
    <name evidence="7" type="ORF">NCTC11923_00299</name>
</gene>
<dbReference type="GO" id="GO:0016020">
    <property type="term" value="C:membrane"/>
    <property type="evidence" value="ECO:0007669"/>
    <property type="project" value="UniProtKB-SubCell"/>
</dbReference>
<dbReference type="Pfam" id="PF05154">
    <property type="entry name" value="TM2"/>
    <property type="match status" value="1"/>
</dbReference>
<organism evidence="7 8">
    <name type="scientific">Actinomyces slackii</name>
    <dbReference type="NCBI Taxonomy" id="52774"/>
    <lineage>
        <taxon>Bacteria</taxon>
        <taxon>Bacillati</taxon>
        <taxon>Actinomycetota</taxon>
        <taxon>Actinomycetes</taxon>
        <taxon>Actinomycetales</taxon>
        <taxon>Actinomycetaceae</taxon>
        <taxon>Actinomyces</taxon>
    </lineage>
</organism>
<sequence>MTQQNFALPNVPQKSKMVALLLAVLLGHLGIHNFYLGQKQTGIYHLALVGVSVVLSILDGVLGLGFLAMLGYLFVLGSWVWALYEAYIIFQNRDGSLS</sequence>
<evidence type="ECO:0000313" key="7">
    <source>
        <dbReference type="EMBL" id="VEG73690.1"/>
    </source>
</evidence>
<dbReference type="AlphaFoldDB" id="A0A448K9V5"/>
<evidence type="ECO:0000256" key="5">
    <source>
        <dbReference type="SAM" id="Phobius"/>
    </source>
</evidence>
<feature type="transmembrane region" description="Helical" evidence="5">
    <location>
        <begin position="70"/>
        <end position="90"/>
    </location>
</feature>
<protein>
    <submittedName>
        <fullName evidence="7">TM2 domain</fullName>
    </submittedName>
</protein>
<dbReference type="InterPro" id="IPR007829">
    <property type="entry name" value="TM2"/>
</dbReference>
<feature type="transmembrane region" description="Helical" evidence="5">
    <location>
        <begin position="17"/>
        <end position="36"/>
    </location>
</feature>
<proteinExistence type="predicted"/>
<keyword evidence="3 5" id="KW-1133">Transmembrane helix</keyword>
<feature type="transmembrane region" description="Helical" evidence="5">
    <location>
        <begin position="43"/>
        <end position="64"/>
    </location>
</feature>
<feature type="domain" description="TM2" evidence="6">
    <location>
        <begin position="13"/>
        <end position="61"/>
    </location>
</feature>
<keyword evidence="4 5" id="KW-0472">Membrane</keyword>
<dbReference type="Proteomes" id="UP000276899">
    <property type="component" value="Chromosome"/>
</dbReference>
<accession>A0A448K9V5</accession>
<dbReference type="RefSeq" id="WP_051281057.1">
    <property type="nucleotide sequence ID" value="NZ_CBCRWE010000015.1"/>
</dbReference>
<reference evidence="7 8" key="1">
    <citation type="submission" date="2018-12" db="EMBL/GenBank/DDBJ databases">
        <authorList>
            <consortium name="Pathogen Informatics"/>
        </authorList>
    </citation>
    <scope>NUCLEOTIDE SEQUENCE [LARGE SCALE GENOMIC DNA]</scope>
    <source>
        <strain evidence="7 8">NCTC11923</strain>
    </source>
</reference>
<keyword evidence="8" id="KW-1185">Reference proteome</keyword>
<comment type="subcellular location">
    <subcellularLocation>
        <location evidence="1">Membrane</location>
        <topology evidence="1">Multi-pass membrane protein</topology>
    </subcellularLocation>
</comment>
<evidence type="ECO:0000259" key="6">
    <source>
        <dbReference type="Pfam" id="PF05154"/>
    </source>
</evidence>
<keyword evidence="2 5" id="KW-0812">Transmembrane</keyword>
<dbReference type="EMBL" id="LR134363">
    <property type="protein sequence ID" value="VEG73690.1"/>
    <property type="molecule type" value="Genomic_DNA"/>
</dbReference>
<evidence type="ECO:0000313" key="8">
    <source>
        <dbReference type="Proteomes" id="UP000276899"/>
    </source>
</evidence>
<evidence type="ECO:0000256" key="4">
    <source>
        <dbReference type="ARBA" id="ARBA00023136"/>
    </source>
</evidence>